<comment type="caution">
    <text evidence="2">The sequence shown here is derived from an EMBL/GenBank/DDBJ whole genome shotgun (WGS) entry which is preliminary data.</text>
</comment>
<sequence length="108" mass="11555">MVLFSESVSAEDGGNCEEPAEARICPAPGRDRDLPVVPGRNQASVWAKRMEAREKKLFGKERTHADLANAAIVLGGGVSAKAGLTVPKKQIATIRVAVKILGQKLFLF</sequence>
<dbReference type="EMBL" id="MHRK01000051">
    <property type="protein sequence ID" value="OHA22585.1"/>
    <property type="molecule type" value="Genomic_DNA"/>
</dbReference>
<name>A0A1G2MF87_9BACT</name>
<feature type="region of interest" description="Disordered" evidence="1">
    <location>
        <begin position="1"/>
        <end position="24"/>
    </location>
</feature>
<reference evidence="2 3" key="1">
    <citation type="journal article" date="2016" name="Nat. Commun.">
        <title>Thousands of microbial genomes shed light on interconnected biogeochemical processes in an aquifer system.</title>
        <authorList>
            <person name="Anantharaman K."/>
            <person name="Brown C.T."/>
            <person name="Hug L.A."/>
            <person name="Sharon I."/>
            <person name="Castelle C.J."/>
            <person name="Probst A.J."/>
            <person name="Thomas B.C."/>
            <person name="Singh A."/>
            <person name="Wilkins M.J."/>
            <person name="Karaoz U."/>
            <person name="Brodie E.L."/>
            <person name="Williams K.H."/>
            <person name="Hubbard S.S."/>
            <person name="Banfield J.F."/>
        </authorList>
    </citation>
    <scope>NUCLEOTIDE SEQUENCE [LARGE SCALE GENOMIC DNA]</scope>
</reference>
<dbReference type="STRING" id="1802306.A3C72_00600"/>
<gene>
    <name evidence="2" type="ORF">A3C72_00600</name>
</gene>
<evidence type="ECO:0000313" key="2">
    <source>
        <dbReference type="EMBL" id="OHA22585.1"/>
    </source>
</evidence>
<protein>
    <submittedName>
        <fullName evidence="2">Uncharacterized protein</fullName>
    </submittedName>
</protein>
<organism evidence="2 3">
    <name type="scientific">Candidatus Taylorbacteria bacterium RIFCSPHIGHO2_02_FULL_43_32b</name>
    <dbReference type="NCBI Taxonomy" id="1802306"/>
    <lineage>
        <taxon>Bacteria</taxon>
        <taxon>Candidatus Tayloriibacteriota</taxon>
    </lineage>
</organism>
<proteinExistence type="predicted"/>
<accession>A0A1G2MF87</accession>
<evidence type="ECO:0000256" key="1">
    <source>
        <dbReference type="SAM" id="MobiDB-lite"/>
    </source>
</evidence>
<dbReference type="Proteomes" id="UP000177130">
    <property type="component" value="Unassembled WGS sequence"/>
</dbReference>
<dbReference type="AlphaFoldDB" id="A0A1G2MF87"/>
<evidence type="ECO:0000313" key="3">
    <source>
        <dbReference type="Proteomes" id="UP000177130"/>
    </source>
</evidence>